<evidence type="ECO:0000256" key="4">
    <source>
        <dbReference type="ARBA" id="ARBA00023040"/>
    </source>
</evidence>
<feature type="transmembrane region" description="Helical" evidence="9">
    <location>
        <begin position="563"/>
        <end position="583"/>
    </location>
</feature>
<reference evidence="13" key="1">
    <citation type="submission" date="2017-05" db="UniProtKB">
        <authorList>
            <consortium name="EnsemblMetazoa"/>
        </authorList>
    </citation>
    <scope>IDENTIFICATION</scope>
</reference>
<evidence type="ECO:0000256" key="9">
    <source>
        <dbReference type="SAM" id="Phobius"/>
    </source>
</evidence>
<dbReference type="GO" id="GO:0007214">
    <property type="term" value="P:gamma-aminobutyric acid signaling pathway"/>
    <property type="evidence" value="ECO:0007669"/>
    <property type="project" value="TreeGrafter"/>
</dbReference>
<dbReference type="PANTHER" id="PTHR10519:SF20">
    <property type="entry name" value="G-PROTEIN COUPLED RECEPTOR 156-RELATED"/>
    <property type="match status" value="1"/>
</dbReference>
<keyword evidence="7" id="KW-0325">Glycoprotein</keyword>
<sequence>MSASMFWQQLLLLLFFNVARTQSSYLNCSIDTRYPLRFVGFFPCLNQWDEEGDCDRLTLTAVKRAIAEINQDTNILRCFKIEMLPITVKDPVQETTELIELLYNKHDGQPIHGVIGPYHTESAKMFAYIFGHYLSTLQVSYSVTSVLLDDNHRYPYFHTTIPNDEYFSVVISKLLDYFDWQRVAIISAFDEQSALVLQSLFRVLAHHNKHLHIFDSVKDLVSAKLVLKSTKAEDFRIFITVMDPIDARNLLCQAYRAGLTTANHVWILHGMNTPDWWTVNTTTHDCTSIEMNDAIGSVLFVDIQSSTFTNINQDKRNTISKILNNDGSLTETEFYSLLHSKVFNAYDAARILALTWNVTINNYTTEELHNLLNQSWKISNEERYNLVETLQYNLVNNISPYTGLAGKYDFNDTQGILGSATITQFIGNGECVIGYYESANTSHILPLQHCHARCCCNATWKGNEECVIGYYESANASHILPLQHCHARCCCNATWKGNYLPYDRHCKNGSSCTCRRTLDGNIVSSFVVYSVVLIFGIIFSLIMQAVNYRWRNNKYFKGSSPPLNVLITFGCTVGYINGLLFLANNYMGMTGKGRITPMCYVTMISSWFSLTLISSTILLKNWRIFRIFHNRSQKMMRHLSNTSLFIRISLLHIPVIIILIVGFVRFPVVKNELKFPYQCPGFPENVDTSVIEDQCIEKIGARDGWNFYIIIYLFFIWTSIIVLGTINCHSISSHFSNEGELAYVVGMMSIFIFSIYYFILPDLHNVPKNLSIVNQMNHSFGVPFVYYTVILSVLYGSKAIWILRDKKSQPKLLREKTDLATKFNNLHEEILALRYQLEKDDKEFLISRSKSSSPI</sequence>
<evidence type="ECO:0000256" key="5">
    <source>
        <dbReference type="ARBA" id="ARBA00023136"/>
    </source>
</evidence>
<keyword evidence="4" id="KW-0297">G-protein coupled receptor</keyword>
<evidence type="ECO:0000256" key="8">
    <source>
        <dbReference type="ARBA" id="ARBA00023224"/>
    </source>
</evidence>
<feature type="transmembrane region" description="Helical" evidence="9">
    <location>
        <begin position="707"/>
        <end position="729"/>
    </location>
</feature>
<dbReference type="Pfam" id="PF01094">
    <property type="entry name" value="ANF_receptor"/>
    <property type="match status" value="1"/>
</dbReference>
<dbReference type="InParanoid" id="A0A1X7U780"/>
<feature type="transmembrane region" description="Helical" evidence="9">
    <location>
        <begin position="595"/>
        <end position="619"/>
    </location>
</feature>
<evidence type="ECO:0000256" key="1">
    <source>
        <dbReference type="ARBA" id="ARBA00004141"/>
    </source>
</evidence>
<protein>
    <recommendedName>
        <fullName evidence="14">G-protein coupled receptors family 3 profile domain-containing protein</fullName>
    </recommendedName>
</protein>
<keyword evidence="10" id="KW-0732">Signal</keyword>
<keyword evidence="3 9" id="KW-1133">Transmembrane helix</keyword>
<feature type="signal peptide" evidence="10">
    <location>
        <begin position="1"/>
        <end position="21"/>
    </location>
</feature>
<feature type="transmembrane region" description="Helical" evidence="9">
    <location>
        <begin position="741"/>
        <end position="760"/>
    </location>
</feature>
<evidence type="ECO:0000313" key="13">
    <source>
        <dbReference type="EnsemblMetazoa" id="Aqu2.1.23321_001"/>
    </source>
</evidence>
<feature type="transmembrane region" description="Helical" evidence="9">
    <location>
        <begin position="522"/>
        <end position="542"/>
    </location>
</feature>
<keyword evidence="2 9" id="KW-0812">Transmembrane</keyword>
<proteinExistence type="predicted"/>
<organism evidence="13">
    <name type="scientific">Amphimedon queenslandica</name>
    <name type="common">Sponge</name>
    <dbReference type="NCBI Taxonomy" id="400682"/>
    <lineage>
        <taxon>Eukaryota</taxon>
        <taxon>Metazoa</taxon>
        <taxon>Porifera</taxon>
        <taxon>Demospongiae</taxon>
        <taxon>Heteroscleromorpha</taxon>
        <taxon>Haplosclerida</taxon>
        <taxon>Niphatidae</taxon>
        <taxon>Amphimedon</taxon>
    </lineage>
</organism>
<dbReference type="InterPro" id="IPR017978">
    <property type="entry name" value="GPCR_3_C"/>
</dbReference>
<dbReference type="SUPFAM" id="SSF53822">
    <property type="entry name" value="Periplasmic binding protein-like I"/>
    <property type="match status" value="1"/>
</dbReference>
<dbReference type="InterPro" id="IPR001828">
    <property type="entry name" value="ANF_lig-bd_rcpt"/>
</dbReference>
<accession>A0A1X7U780</accession>
<dbReference type="EnsemblMetazoa" id="Aqu2.1.23321_001">
    <property type="protein sequence ID" value="Aqu2.1.23321_001"/>
    <property type="gene ID" value="Aqu2.1.23321"/>
</dbReference>
<name>A0A1X7U780_AMPQE</name>
<keyword evidence="6" id="KW-0675">Receptor</keyword>
<dbReference type="InterPro" id="IPR028082">
    <property type="entry name" value="Peripla_BP_I"/>
</dbReference>
<dbReference type="InterPro" id="IPR002455">
    <property type="entry name" value="GPCR3_GABA-B"/>
</dbReference>
<comment type="subcellular location">
    <subcellularLocation>
        <location evidence="1">Membrane</location>
        <topology evidence="1">Multi-pass membrane protein</topology>
    </subcellularLocation>
</comment>
<dbReference type="OrthoDB" id="10045779at2759"/>
<feature type="transmembrane region" description="Helical" evidence="9">
    <location>
        <begin position="644"/>
        <end position="666"/>
    </location>
</feature>
<evidence type="ECO:0000259" key="11">
    <source>
        <dbReference type="Pfam" id="PF00003"/>
    </source>
</evidence>
<dbReference type="Pfam" id="PF00003">
    <property type="entry name" value="7tm_3"/>
    <property type="match status" value="1"/>
</dbReference>
<feature type="chain" id="PRO_5012440214" description="G-protein coupled receptors family 3 profile domain-containing protein" evidence="10">
    <location>
        <begin position="22"/>
        <end position="855"/>
    </location>
</feature>
<dbReference type="GO" id="GO:0004965">
    <property type="term" value="F:G protein-coupled GABA receptor activity"/>
    <property type="evidence" value="ECO:0007669"/>
    <property type="project" value="InterPro"/>
</dbReference>
<feature type="domain" description="Receptor ligand binding region" evidence="12">
    <location>
        <begin position="59"/>
        <end position="374"/>
    </location>
</feature>
<dbReference type="PANTHER" id="PTHR10519">
    <property type="entry name" value="GABA-B RECEPTOR"/>
    <property type="match status" value="1"/>
</dbReference>
<keyword evidence="5 9" id="KW-0472">Membrane</keyword>
<evidence type="ECO:0000256" key="7">
    <source>
        <dbReference type="ARBA" id="ARBA00023180"/>
    </source>
</evidence>
<feature type="domain" description="G-protein coupled receptors family 3 profile" evidence="11">
    <location>
        <begin position="526"/>
        <end position="761"/>
    </location>
</feature>
<evidence type="ECO:0000256" key="3">
    <source>
        <dbReference type="ARBA" id="ARBA00022989"/>
    </source>
</evidence>
<dbReference type="AlphaFoldDB" id="A0A1X7U780"/>
<evidence type="ECO:0008006" key="14">
    <source>
        <dbReference type="Google" id="ProtNLM"/>
    </source>
</evidence>
<evidence type="ECO:0000259" key="12">
    <source>
        <dbReference type="Pfam" id="PF01094"/>
    </source>
</evidence>
<keyword evidence="8" id="KW-0807">Transducer</keyword>
<feature type="transmembrane region" description="Helical" evidence="9">
    <location>
        <begin position="780"/>
        <end position="803"/>
    </location>
</feature>
<dbReference type="eggNOG" id="KOG1055">
    <property type="taxonomic scope" value="Eukaryota"/>
</dbReference>
<evidence type="ECO:0000256" key="10">
    <source>
        <dbReference type="SAM" id="SignalP"/>
    </source>
</evidence>
<dbReference type="GO" id="GO:0038039">
    <property type="term" value="C:G protein-coupled receptor heterodimeric complex"/>
    <property type="evidence" value="ECO:0007669"/>
    <property type="project" value="TreeGrafter"/>
</dbReference>
<dbReference type="Gene3D" id="3.40.50.2300">
    <property type="match status" value="2"/>
</dbReference>
<evidence type="ECO:0000256" key="6">
    <source>
        <dbReference type="ARBA" id="ARBA00023170"/>
    </source>
</evidence>
<evidence type="ECO:0000256" key="2">
    <source>
        <dbReference type="ARBA" id="ARBA00022692"/>
    </source>
</evidence>